<organism evidence="4 5">
    <name type="scientific">Dreissena polymorpha</name>
    <name type="common">Zebra mussel</name>
    <name type="synonym">Mytilus polymorpha</name>
    <dbReference type="NCBI Taxonomy" id="45954"/>
    <lineage>
        <taxon>Eukaryota</taxon>
        <taxon>Metazoa</taxon>
        <taxon>Spiralia</taxon>
        <taxon>Lophotrochozoa</taxon>
        <taxon>Mollusca</taxon>
        <taxon>Bivalvia</taxon>
        <taxon>Autobranchia</taxon>
        <taxon>Heteroconchia</taxon>
        <taxon>Euheterodonta</taxon>
        <taxon>Imparidentia</taxon>
        <taxon>Neoheterodontei</taxon>
        <taxon>Myida</taxon>
        <taxon>Dreissenoidea</taxon>
        <taxon>Dreissenidae</taxon>
        <taxon>Dreissena</taxon>
    </lineage>
</organism>
<dbReference type="GO" id="GO:0005789">
    <property type="term" value="C:endoplasmic reticulum membrane"/>
    <property type="evidence" value="ECO:0007669"/>
    <property type="project" value="TreeGrafter"/>
</dbReference>
<evidence type="ECO:0000313" key="5">
    <source>
        <dbReference type="Proteomes" id="UP000828390"/>
    </source>
</evidence>
<reference evidence="4" key="1">
    <citation type="journal article" date="2019" name="bioRxiv">
        <title>The Genome of the Zebra Mussel, Dreissena polymorpha: A Resource for Invasive Species Research.</title>
        <authorList>
            <person name="McCartney M.A."/>
            <person name="Auch B."/>
            <person name="Kono T."/>
            <person name="Mallez S."/>
            <person name="Zhang Y."/>
            <person name="Obille A."/>
            <person name="Becker A."/>
            <person name="Abrahante J.E."/>
            <person name="Garbe J."/>
            <person name="Badalamenti J.P."/>
            <person name="Herman A."/>
            <person name="Mangelson H."/>
            <person name="Liachko I."/>
            <person name="Sullivan S."/>
            <person name="Sone E.D."/>
            <person name="Koren S."/>
            <person name="Silverstein K.A.T."/>
            <person name="Beckman K.B."/>
            <person name="Gohl D.M."/>
        </authorList>
    </citation>
    <scope>NUCLEOTIDE SEQUENCE</scope>
    <source>
        <strain evidence="4">Duluth1</strain>
        <tissue evidence="4">Whole animal</tissue>
    </source>
</reference>
<keyword evidence="3" id="KW-1133">Transmembrane helix</keyword>
<evidence type="ECO:0000256" key="3">
    <source>
        <dbReference type="SAM" id="Phobius"/>
    </source>
</evidence>
<feature type="non-terminal residue" evidence="4">
    <location>
        <position position="1"/>
    </location>
</feature>
<comment type="caution">
    <text evidence="4">The sequence shown here is derived from an EMBL/GenBank/DDBJ whole genome shotgun (WGS) entry which is preliminary data.</text>
</comment>
<evidence type="ECO:0000313" key="4">
    <source>
        <dbReference type="EMBL" id="KAH3861968.1"/>
    </source>
</evidence>
<proteinExistence type="inferred from homology"/>
<accession>A0A9D4LNU1</accession>
<comment type="similarity">
    <text evidence="1">Belongs to the peptidase S54 family.</text>
</comment>
<feature type="transmembrane region" description="Helical" evidence="3">
    <location>
        <begin position="341"/>
        <end position="360"/>
    </location>
</feature>
<name>A0A9D4LNU1_DREPO</name>
<dbReference type="GO" id="GO:0042058">
    <property type="term" value="P:regulation of epidermal growth factor receptor signaling pathway"/>
    <property type="evidence" value="ECO:0007669"/>
    <property type="project" value="TreeGrafter"/>
</dbReference>
<feature type="region of interest" description="Disordered" evidence="2">
    <location>
        <begin position="88"/>
        <end position="109"/>
    </location>
</feature>
<dbReference type="PANTHER" id="PTHR45965:SF3">
    <property type="entry name" value="INACTIVE RHOMBOID PROTEIN 1"/>
    <property type="match status" value="1"/>
</dbReference>
<dbReference type="AlphaFoldDB" id="A0A9D4LNU1"/>
<dbReference type="InterPro" id="IPR051512">
    <property type="entry name" value="Inactive_Rhomboid"/>
</dbReference>
<evidence type="ECO:0000256" key="1">
    <source>
        <dbReference type="ARBA" id="ARBA00009045"/>
    </source>
</evidence>
<sequence>MEESDNPRKKNIKLEKLKRYVKVGVLDFFGLGQEDSLEAPKWQNRRKRFYKGQVKDDGLPSASDFADAAYFVPRVPVQRVRAYTGVEAGEDEPDTSVQPAADTEPIMGFPRCRTRKDSVLQMTFKAMNKFVSGGKKYRSRQRVLGRDTTVEHQASIKPSDAVDSAHIQVAGPSIEKIESRELEMSRMETGQYRVQKIPYVSGQARSYLPQALLKEIPPDQAQSKKDILADNFYDITPPSSPRRHVARRVVREGAGLDEADNVDIRGIEDEADAFEIPDFLMMREIRADIKSSFIEKRRPGMSVIGRLCLRKYKDQRGSKAPVMQDKVVDELYDHRPFFTCWMTFVQVVIFIVSVSVYGFAPVGINDKAESMAVLKPNLAIENSRQLEPRNLWIGPRQ</sequence>
<dbReference type="EMBL" id="JAIWYP010000002">
    <property type="protein sequence ID" value="KAH3861968.1"/>
    <property type="molecule type" value="Genomic_DNA"/>
</dbReference>
<evidence type="ECO:0000256" key="2">
    <source>
        <dbReference type="SAM" id="MobiDB-lite"/>
    </source>
</evidence>
<dbReference type="PANTHER" id="PTHR45965">
    <property type="entry name" value="INACTIVE RHOMBOID PROTEIN"/>
    <property type="match status" value="1"/>
</dbReference>
<keyword evidence="5" id="KW-1185">Reference proteome</keyword>
<reference evidence="4" key="2">
    <citation type="submission" date="2020-11" db="EMBL/GenBank/DDBJ databases">
        <authorList>
            <person name="McCartney M.A."/>
            <person name="Auch B."/>
            <person name="Kono T."/>
            <person name="Mallez S."/>
            <person name="Becker A."/>
            <person name="Gohl D.M."/>
            <person name="Silverstein K.A.T."/>
            <person name="Koren S."/>
            <person name="Bechman K.B."/>
            <person name="Herman A."/>
            <person name="Abrahante J.E."/>
            <person name="Garbe J."/>
        </authorList>
    </citation>
    <scope>NUCLEOTIDE SEQUENCE</scope>
    <source>
        <strain evidence="4">Duluth1</strain>
        <tissue evidence="4">Whole animal</tissue>
    </source>
</reference>
<gene>
    <name evidence="4" type="ORF">DPMN_024921</name>
</gene>
<keyword evidence="3" id="KW-0472">Membrane</keyword>
<dbReference type="GO" id="GO:0050708">
    <property type="term" value="P:regulation of protein secretion"/>
    <property type="evidence" value="ECO:0007669"/>
    <property type="project" value="TreeGrafter"/>
</dbReference>
<protein>
    <submittedName>
        <fullName evidence="4">Uncharacterized protein</fullName>
    </submittedName>
</protein>
<dbReference type="Proteomes" id="UP000828390">
    <property type="component" value="Unassembled WGS sequence"/>
</dbReference>
<keyword evidence="3" id="KW-0812">Transmembrane</keyword>